<keyword evidence="3" id="KW-1185">Reference proteome</keyword>
<proteinExistence type="predicted"/>
<protein>
    <submittedName>
        <fullName evidence="2">11000_t:CDS:1</fullName>
    </submittedName>
</protein>
<evidence type="ECO:0000256" key="1">
    <source>
        <dbReference type="SAM" id="MobiDB-lite"/>
    </source>
</evidence>
<sequence>MARRVFVNFQQDYLNLILTTPTGPTTEVPLSEDVPIASSSSSTKSDGGITGDEVTSYPGSYMNYGSIEEVYIVEINKIKSNDNSE</sequence>
<dbReference type="AlphaFoldDB" id="A0A9N8VEC4"/>
<dbReference type="Proteomes" id="UP000789831">
    <property type="component" value="Unassembled WGS sequence"/>
</dbReference>
<dbReference type="EMBL" id="CAJVPL010000105">
    <property type="protein sequence ID" value="CAG8447459.1"/>
    <property type="molecule type" value="Genomic_DNA"/>
</dbReference>
<evidence type="ECO:0000313" key="3">
    <source>
        <dbReference type="Proteomes" id="UP000789831"/>
    </source>
</evidence>
<comment type="caution">
    <text evidence="2">The sequence shown here is derived from an EMBL/GenBank/DDBJ whole genome shotgun (WGS) entry which is preliminary data.</text>
</comment>
<accession>A0A9N8VEC4</accession>
<reference evidence="2" key="1">
    <citation type="submission" date="2021-06" db="EMBL/GenBank/DDBJ databases">
        <authorList>
            <person name="Kallberg Y."/>
            <person name="Tangrot J."/>
            <person name="Rosling A."/>
        </authorList>
    </citation>
    <scope>NUCLEOTIDE SEQUENCE</scope>
    <source>
        <strain evidence="2">MT106</strain>
    </source>
</reference>
<organism evidence="2 3">
    <name type="scientific">Ambispora gerdemannii</name>
    <dbReference type="NCBI Taxonomy" id="144530"/>
    <lineage>
        <taxon>Eukaryota</taxon>
        <taxon>Fungi</taxon>
        <taxon>Fungi incertae sedis</taxon>
        <taxon>Mucoromycota</taxon>
        <taxon>Glomeromycotina</taxon>
        <taxon>Glomeromycetes</taxon>
        <taxon>Archaeosporales</taxon>
        <taxon>Ambisporaceae</taxon>
        <taxon>Ambispora</taxon>
    </lineage>
</organism>
<feature type="region of interest" description="Disordered" evidence="1">
    <location>
        <begin position="20"/>
        <end position="55"/>
    </location>
</feature>
<evidence type="ECO:0000313" key="2">
    <source>
        <dbReference type="EMBL" id="CAG8447459.1"/>
    </source>
</evidence>
<gene>
    <name evidence="2" type="ORF">AGERDE_LOCUS1509</name>
</gene>
<name>A0A9N8VEC4_9GLOM</name>